<sequence length="277" mass="30113">MTSSILSGLFLIYACGVNKSRSPMNTTFSCVGCGKCCMGHHVPLTLTEAKEWASDGGQIIVLVEGFLQNGIGIPPEQRQHAQSRSCDVISGETRAFIAITFAAYSPGPCRHLDDDLRCRIYARRPLVCRIYPMEINPHIPLRQVNKDCPPEAWQHGDALIVSDRLVDSETEALIERSRQADRDDIHIKASVCHWLGIATSALKGDGFTAYLPDMTAFLSALELAGQFSAKEHADAAPGRAWQFHVSGEDVLETLKQAGADAVTGPSQSYGFIGLRAA</sequence>
<dbReference type="PANTHER" id="PTHR35866:SF2">
    <property type="entry name" value="YKGJ FAMILY CYSTEINE CLUSTER PROTEIN"/>
    <property type="match status" value="1"/>
</dbReference>
<evidence type="ECO:0000313" key="1">
    <source>
        <dbReference type="EMBL" id="ACZ77784.1"/>
    </source>
</evidence>
<organism evidence="1 2">
    <name type="scientific">Dickeya zeae (strain Ech586)</name>
    <name type="common">Dickeya dadantii (strain Ech586)</name>
    <dbReference type="NCBI Taxonomy" id="590409"/>
    <lineage>
        <taxon>Bacteria</taxon>
        <taxon>Pseudomonadati</taxon>
        <taxon>Pseudomonadota</taxon>
        <taxon>Gammaproteobacteria</taxon>
        <taxon>Enterobacterales</taxon>
        <taxon>Pectobacteriaceae</taxon>
        <taxon>Dickeya</taxon>
        <taxon>Dickeya parazeae</taxon>
    </lineage>
</organism>
<dbReference type="HOGENOM" id="CLU_097149_0_0_6"/>
<evidence type="ECO:0000313" key="2">
    <source>
        <dbReference type="Proteomes" id="UP000001446"/>
    </source>
</evidence>
<dbReference type="EMBL" id="CP001836">
    <property type="protein sequence ID" value="ACZ77784.1"/>
    <property type="molecule type" value="Genomic_DNA"/>
</dbReference>
<gene>
    <name evidence="1" type="ordered locus">Dd586_2949</name>
</gene>
<dbReference type="InterPro" id="IPR005358">
    <property type="entry name" value="Puta_zinc/iron-chelating_dom"/>
</dbReference>
<dbReference type="STRING" id="590409.Dd586_2949"/>
<keyword evidence="2" id="KW-1185">Reference proteome</keyword>
<dbReference type="AlphaFoldDB" id="D2BTF3"/>
<dbReference type="Pfam" id="PF03692">
    <property type="entry name" value="CxxCxxCC"/>
    <property type="match status" value="1"/>
</dbReference>
<protein>
    <recommendedName>
        <fullName evidence="3">YkgJ family cysteine cluster protein</fullName>
    </recommendedName>
</protein>
<accession>D2BTF3</accession>
<dbReference type="PANTHER" id="PTHR35866">
    <property type="entry name" value="PUTATIVE-RELATED"/>
    <property type="match status" value="1"/>
</dbReference>
<evidence type="ECO:0008006" key="3">
    <source>
        <dbReference type="Google" id="ProtNLM"/>
    </source>
</evidence>
<reference evidence="1" key="1">
    <citation type="submission" date="2009-12" db="EMBL/GenBank/DDBJ databases">
        <title>Complete sequence of Dickeya dadantii Ech586.</title>
        <authorList>
            <consortium name="US DOE Joint Genome Institute"/>
            <person name="Lucas S."/>
            <person name="Copeland A."/>
            <person name="Lapidus A."/>
            <person name="Glavina del Rio T."/>
            <person name="Tice H."/>
            <person name="Bruce D."/>
            <person name="Goodwin L."/>
            <person name="Pitluck S."/>
            <person name="Munk A.C."/>
            <person name="Brettin T."/>
            <person name="Detter J.C."/>
            <person name="Han C."/>
            <person name="Tapia R."/>
            <person name="Larimer F."/>
            <person name="Land M."/>
            <person name="Hauser L."/>
            <person name="Kyrpides N."/>
            <person name="Mikhailova N."/>
            <person name="Balakrishnan V."/>
            <person name="Glasner J."/>
            <person name="Perna N.T."/>
        </authorList>
    </citation>
    <scope>NUCLEOTIDE SEQUENCE [LARGE SCALE GENOMIC DNA]</scope>
    <source>
        <strain evidence="1">Ech586</strain>
    </source>
</reference>
<dbReference type="eggNOG" id="COG0727">
    <property type="taxonomic scope" value="Bacteria"/>
</dbReference>
<dbReference type="Proteomes" id="UP000001446">
    <property type="component" value="Chromosome"/>
</dbReference>
<dbReference type="KEGG" id="ddc:Dd586_2949"/>
<name>D2BTF3_DICZ5</name>
<proteinExistence type="predicted"/>